<feature type="domain" description="DUF7694" evidence="1">
    <location>
        <begin position="45"/>
        <end position="107"/>
    </location>
</feature>
<evidence type="ECO:0000313" key="2">
    <source>
        <dbReference type="EMBL" id="DAD89460.1"/>
    </source>
</evidence>
<sequence>MRNLNWLDKYRRTDKELEIAGCTGDEGNGVFEIRIGAKWFYVIATNWGGWEHVSVSPSSGKGIPTWNDMCAIKKMFFKDEETVVQYHPKKDDYVNIYDKCLHLWRPINQEMPVPPKGMV</sequence>
<protein>
    <recommendedName>
        <fullName evidence="1">DUF7694 domain-containing protein</fullName>
    </recommendedName>
</protein>
<name>A0A8S5N4U1_9CAUD</name>
<dbReference type="InterPro" id="IPR056111">
    <property type="entry name" value="DUF7694"/>
</dbReference>
<accession>A0A8S5N4U1</accession>
<evidence type="ECO:0000259" key="1">
    <source>
        <dbReference type="Pfam" id="PF24746"/>
    </source>
</evidence>
<dbReference type="Pfam" id="PF24746">
    <property type="entry name" value="DUF7694"/>
    <property type="match status" value="1"/>
</dbReference>
<organism evidence="2">
    <name type="scientific">Myoviridae sp. ctxpQ22</name>
    <dbReference type="NCBI Taxonomy" id="2826715"/>
    <lineage>
        <taxon>Viruses</taxon>
        <taxon>Duplodnaviria</taxon>
        <taxon>Heunggongvirae</taxon>
        <taxon>Uroviricota</taxon>
        <taxon>Caudoviricetes</taxon>
    </lineage>
</organism>
<reference evidence="2" key="1">
    <citation type="journal article" date="2021" name="Proc. Natl. Acad. Sci. U.S.A.">
        <title>A Catalog of Tens of Thousands of Viruses from Human Metagenomes Reveals Hidden Associations with Chronic Diseases.</title>
        <authorList>
            <person name="Tisza M.J."/>
            <person name="Buck C.B."/>
        </authorList>
    </citation>
    <scope>NUCLEOTIDE SEQUENCE</scope>
    <source>
        <strain evidence="2">CtxpQ22</strain>
    </source>
</reference>
<proteinExistence type="predicted"/>
<dbReference type="EMBL" id="BK015061">
    <property type="protein sequence ID" value="DAD89460.1"/>
    <property type="molecule type" value="Genomic_DNA"/>
</dbReference>